<feature type="non-terminal residue" evidence="6">
    <location>
        <position position="493"/>
    </location>
</feature>
<keyword evidence="4" id="KW-0653">Protein transport</keyword>
<evidence type="ECO:0000256" key="4">
    <source>
        <dbReference type="ARBA" id="ARBA00022927"/>
    </source>
</evidence>
<dbReference type="InterPro" id="IPR057942">
    <property type="entry name" value="TPR_TNPO3_IPO13_3rd"/>
</dbReference>
<dbReference type="AlphaFoldDB" id="A0A087U5I3"/>
<dbReference type="STRING" id="407821.A0A087U5I3"/>
<dbReference type="Pfam" id="PF24140">
    <property type="entry name" value="TPR_TNPO3_IPO13_3rd"/>
    <property type="match status" value="1"/>
</dbReference>
<gene>
    <name evidence="6" type="ORF">X975_08182</name>
</gene>
<keyword evidence="7" id="KW-1185">Reference proteome</keyword>
<dbReference type="Proteomes" id="UP000054359">
    <property type="component" value="Unassembled WGS sequence"/>
</dbReference>
<name>A0A087U5I3_STEMI</name>
<dbReference type="InterPro" id="IPR051345">
    <property type="entry name" value="Importin_beta-like_NTR"/>
</dbReference>
<evidence type="ECO:0000256" key="1">
    <source>
        <dbReference type="ARBA" id="ARBA00004123"/>
    </source>
</evidence>
<evidence type="ECO:0000313" key="6">
    <source>
        <dbReference type="EMBL" id="KFM72622.1"/>
    </source>
</evidence>
<evidence type="ECO:0000256" key="2">
    <source>
        <dbReference type="ARBA" id="ARBA00007991"/>
    </source>
</evidence>
<dbReference type="EMBL" id="KK118281">
    <property type="protein sequence ID" value="KFM72622.1"/>
    <property type="molecule type" value="Genomic_DNA"/>
</dbReference>
<dbReference type="PANTHER" id="PTHR12363:SF33">
    <property type="entry name" value="IMPORTIN-13"/>
    <property type="match status" value="1"/>
</dbReference>
<dbReference type="OrthoDB" id="2016913at2759"/>
<dbReference type="SUPFAM" id="SSF48371">
    <property type="entry name" value="ARM repeat"/>
    <property type="match status" value="1"/>
</dbReference>
<comment type="subcellular location">
    <subcellularLocation>
        <location evidence="1">Nucleus</location>
    </subcellularLocation>
</comment>
<dbReference type="GO" id="GO:0005634">
    <property type="term" value="C:nucleus"/>
    <property type="evidence" value="ECO:0007669"/>
    <property type="project" value="UniProtKB-SubCell"/>
</dbReference>
<evidence type="ECO:0000256" key="5">
    <source>
        <dbReference type="ARBA" id="ARBA00023242"/>
    </source>
</evidence>
<accession>A0A087U5I3</accession>
<evidence type="ECO:0000256" key="3">
    <source>
        <dbReference type="ARBA" id="ARBA00022448"/>
    </source>
</evidence>
<keyword evidence="5" id="KW-0539">Nucleus</keyword>
<dbReference type="Pfam" id="PF24139">
    <property type="entry name" value="TPR_TNPO3_IPO13_4th"/>
    <property type="match status" value="1"/>
</dbReference>
<dbReference type="OMA" id="KRITISC"/>
<dbReference type="GO" id="GO:0006606">
    <property type="term" value="P:protein import into nucleus"/>
    <property type="evidence" value="ECO:0007669"/>
    <property type="project" value="TreeGrafter"/>
</dbReference>
<dbReference type="GO" id="GO:0005737">
    <property type="term" value="C:cytoplasm"/>
    <property type="evidence" value="ECO:0007669"/>
    <property type="project" value="TreeGrafter"/>
</dbReference>
<dbReference type="PANTHER" id="PTHR12363">
    <property type="entry name" value="TRANSPORTIN 3 AND IMPORTIN 13"/>
    <property type="match status" value="1"/>
</dbReference>
<sequence length="493" mass="55880">MAHLSIATTTAANDPSQWQYLEACLFAFKEIAESVDVKESCYLPMFMAHLRNVPLQHIRIISATMEAIGAYAEWINVHPNVLGYVVPLLLMGLQNAEIAVSATFALKDITSCYSAMQPFAEEILHACLEALKGNVLKSREKVRVMCAVGKVLSIMPYSYIMNYLNSLLSPVFDQLQQHLCSEMNNPTSAAAIVRNLHMLTMLFSNLDTHWDKGEETEEKESVESNRISEENQKQPQPVLFVLEKLLAIFSSLGNKWEANEQITEAVCDALKKSLSVLSDDCKIFLSEMLNLMMHLYKHCPHSSVLDMTKQLLLLFSNVDDQTETLSKYFAEICNHTIQLSMNDFRESTGVIESFLQMLEQIIKRSIVFLKSDNIDPLVLFQFALAALNLPEKPTVKAAAGFLTNFVIHSREVPKMLNVVNSQGETMVMQVLKVIGGDTPRSVVEYMPDILMALNKKYFDNLCRWMVPFTQQEGFPSYRVSQQQKEEFTRMVLK</sequence>
<organism evidence="6 7">
    <name type="scientific">Stegodyphus mimosarum</name>
    <name type="common">African social velvet spider</name>
    <dbReference type="NCBI Taxonomy" id="407821"/>
    <lineage>
        <taxon>Eukaryota</taxon>
        <taxon>Metazoa</taxon>
        <taxon>Ecdysozoa</taxon>
        <taxon>Arthropoda</taxon>
        <taxon>Chelicerata</taxon>
        <taxon>Arachnida</taxon>
        <taxon>Araneae</taxon>
        <taxon>Araneomorphae</taxon>
        <taxon>Entelegynae</taxon>
        <taxon>Eresoidea</taxon>
        <taxon>Eresidae</taxon>
        <taxon>Stegodyphus</taxon>
    </lineage>
</organism>
<dbReference type="InterPro" id="IPR040520">
    <property type="entry name" value="Importin_rep_3"/>
</dbReference>
<protein>
    <submittedName>
        <fullName evidence="6">Importin-13</fullName>
    </submittedName>
</protein>
<dbReference type="InterPro" id="IPR016024">
    <property type="entry name" value="ARM-type_fold"/>
</dbReference>
<dbReference type="Pfam" id="PF18806">
    <property type="entry name" value="Importin_rep_3"/>
    <property type="match status" value="1"/>
</dbReference>
<comment type="similarity">
    <text evidence="2">Belongs to the importin beta family.</text>
</comment>
<dbReference type="InterPro" id="IPR011989">
    <property type="entry name" value="ARM-like"/>
</dbReference>
<keyword evidence="3" id="KW-0813">Transport</keyword>
<dbReference type="InterPro" id="IPR058537">
    <property type="entry name" value="TPR_TNPO3_IPO13_4th"/>
</dbReference>
<proteinExistence type="inferred from homology"/>
<reference evidence="6 7" key="1">
    <citation type="submission" date="2013-11" db="EMBL/GenBank/DDBJ databases">
        <title>Genome sequencing of Stegodyphus mimosarum.</title>
        <authorList>
            <person name="Bechsgaard J."/>
        </authorList>
    </citation>
    <scope>NUCLEOTIDE SEQUENCE [LARGE SCALE GENOMIC DNA]</scope>
</reference>
<evidence type="ECO:0000313" key="7">
    <source>
        <dbReference type="Proteomes" id="UP000054359"/>
    </source>
</evidence>
<dbReference type="Gene3D" id="1.25.10.10">
    <property type="entry name" value="Leucine-rich Repeat Variant"/>
    <property type="match status" value="1"/>
</dbReference>